<protein>
    <recommendedName>
        <fullName evidence="7">3-methyl-2-oxobutanoate hydroxymethyltransferase</fullName>
        <ecNumber evidence="7">2.1.2.11</ecNumber>
    </recommendedName>
    <alternativeName>
        <fullName evidence="7">Ketopantoate hydroxymethyltransferase</fullName>
        <shortName evidence="7">KPHMT</shortName>
    </alternativeName>
</protein>
<evidence type="ECO:0000256" key="9">
    <source>
        <dbReference type="PIRSR" id="PIRSR000388-2"/>
    </source>
</evidence>
<dbReference type="EMBL" id="AP025628">
    <property type="protein sequence ID" value="BDG60513.1"/>
    <property type="molecule type" value="Genomic_DNA"/>
</dbReference>
<feature type="binding site" evidence="7 9">
    <location>
        <position position="115"/>
    </location>
    <ligand>
        <name>3-methyl-2-oxobutanoate</name>
        <dbReference type="ChEBI" id="CHEBI:11851"/>
    </ligand>
</feature>
<feature type="binding site" evidence="7 10">
    <location>
        <position position="46"/>
    </location>
    <ligand>
        <name>Mg(2+)</name>
        <dbReference type="ChEBI" id="CHEBI:18420"/>
    </ligand>
</feature>
<dbReference type="FunFam" id="3.20.20.60:FF:000003">
    <property type="entry name" value="3-methyl-2-oxobutanoate hydroxymethyltransferase"/>
    <property type="match status" value="1"/>
</dbReference>
<dbReference type="AlphaFoldDB" id="A0AA35G8J9"/>
<dbReference type="Gene3D" id="3.20.20.60">
    <property type="entry name" value="Phosphoenolpyruvate-binding domains"/>
    <property type="match status" value="1"/>
</dbReference>
<sequence length="277" mass="29917">MATRVTVTRLREMKRKGQKIVMLTAYDYPTARLLDEAGVDVLLVGDSLGMVVLGYESTLPVTLADVLHHTRPVARAAERALVVADLPFMTFQISPEEALRSAGRLMQEGGAHAVKLEGGREVAPTVARLVQAGVPVMGHLGFTPQSVHALGGYRVQGRTEDAARRLLDDAAALVEAGVFAIVLEMVPRQVARLVTERVPVPTIGIGAGPECDGQVLVLHDLLGLYTRQSPRFARRYADLASVIRTAVGEYADDVRGGAFPGPEHSFDMDDAVLERLY</sequence>
<feature type="binding site" evidence="7 10">
    <location>
        <position position="117"/>
    </location>
    <ligand>
        <name>Mg(2+)</name>
        <dbReference type="ChEBI" id="CHEBI:18420"/>
    </ligand>
</feature>
<feature type="active site" description="Proton acceptor" evidence="7 8">
    <location>
        <position position="184"/>
    </location>
</feature>
<evidence type="ECO:0000256" key="1">
    <source>
        <dbReference type="ARBA" id="ARBA00005033"/>
    </source>
</evidence>
<comment type="similarity">
    <text evidence="2 7">Belongs to the PanB family.</text>
</comment>
<evidence type="ECO:0000313" key="11">
    <source>
        <dbReference type="EMBL" id="BDG60513.1"/>
    </source>
</evidence>
<feature type="binding site" evidence="7 10">
    <location>
        <position position="85"/>
    </location>
    <ligand>
        <name>Mg(2+)</name>
        <dbReference type="ChEBI" id="CHEBI:18420"/>
    </ligand>
</feature>
<evidence type="ECO:0000256" key="7">
    <source>
        <dbReference type="HAMAP-Rule" id="MF_00156"/>
    </source>
</evidence>
<comment type="pathway">
    <text evidence="1 7">Cofactor biosynthesis; (R)-pantothenate biosynthesis; (R)-pantoate from 3-methyl-2-oxobutanoate: step 1/2.</text>
</comment>
<dbReference type="GO" id="GO:0000287">
    <property type="term" value="F:magnesium ion binding"/>
    <property type="evidence" value="ECO:0007669"/>
    <property type="project" value="TreeGrafter"/>
</dbReference>
<comment type="catalytic activity">
    <reaction evidence="7">
        <text>(6R)-5,10-methylene-5,6,7,8-tetrahydrofolate + 3-methyl-2-oxobutanoate + H2O = 2-dehydropantoate + (6S)-5,6,7,8-tetrahydrofolate</text>
        <dbReference type="Rhea" id="RHEA:11824"/>
        <dbReference type="ChEBI" id="CHEBI:11561"/>
        <dbReference type="ChEBI" id="CHEBI:11851"/>
        <dbReference type="ChEBI" id="CHEBI:15377"/>
        <dbReference type="ChEBI" id="CHEBI:15636"/>
        <dbReference type="ChEBI" id="CHEBI:57453"/>
        <dbReference type="EC" id="2.1.2.11"/>
    </reaction>
</comment>
<evidence type="ECO:0000256" key="4">
    <source>
        <dbReference type="ARBA" id="ARBA00022655"/>
    </source>
</evidence>
<feature type="binding site" evidence="7 9">
    <location>
        <begin position="46"/>
        <end position="47"/>
    </location>
    <ligand>
        <name>3-methyl-2-oxobutanoate</name>
        <dbReference type="ChEBI" id="CHEBI:11851"/>
    </ligand>
</feature>
<dbReference type="InterPro" id="IPR003700">
    <property type="entry name" value="Pantoate_hydroxy_MeTrfase"/>
</dbReference>
<dbReference type="GO" id="GO:0015940">
    <property type="term" value="P:pantothenate biosynthetic process"/>
    <property type="evidence" value="ECO:0007669"/>
    <property type="project" value="UniProtKB-UniRule"/>
</dbReference>
<proteinExistence type="inferred from homology"/>
<evidence type="ECO:0000256" key="8">
    <source>
        <dbReference type="PIRSR" id="PIRSR000388-1"/>
    </source>
</evidence>
<evidence type="ECO:0000256" key="3">
    <source>
        <dbReference type="ARBA" id="ARBA00011424"/>
    </source>
</evidence>
<accession>A0AA35G8J9</accession>
<keyword evidence="12" id="KW-1185">Reference proteome</keyword>
<dbReference type="NCBIfam" id="NF001452">
    <property type="entry name" value="PRK00311.1"/>
    <property type="match status" value="1"/>
</dbReference>
<keyword evidence="5 7" id="KW-0808">Transferase</keyword>
<dbReference type="PIRSF" id="PIRSF000388">
    <property type="entry name" value="Pantoate_hydroxy_MeTrfase"/>
    <property type="match status" value="1"/>
</dbReference>
<evidence type="ECO:0000256" key="5">
    <source>
        <dbReference type="ARBA" id="ARBA00022679"/>
    </source>
</evidence>
<gene>
    <name evidence="7 11" type="primary">panB</name>
    <name evidence="11" type="ORF">caldi_16030</name>
</gene>
<dbReference type="NCBIfam" id="TIGR00222">
    <property type="entry name" value="panB"/>
    <property type="match status" value="1"/>
</dbReference>
<dbReference type="GO" id="GO:0005737">
    <property type="term" value="C:cytoplasm"/>
    <property type="evidence" value="ECO:0007669"/>
    <property type="project" value="UniProtKB-SubCell"/>
</dbReference>
<dbReference type="Pfam" id="PF02548">
    <property type="entry name" value="Pantoate_transf"/>
    <property type="match status" value="1"/>
</dbReference>
<name>A0AA35G8J9_9FIRM</name>
<evidence type="ECO:0000256" key="10">
    <source>
        <dbReference type="PIRSR" id="PIRSR000388-3"/>
    </source>
</evidence>
<dbReference type="CDD" id="cd06557">
    <property type="entry name" value="KPHMT-like"/>
    <property type="match status" value="1"/>
</dbReference>
<evidence type="ECO:0000256" key="2">
    <source>
        <dbReference type="ARBA" id="ARBA00008676"/>
    </source>
</evidence>
<dbReference type="HAMAP" id="MF_00156">
    <property type="entry name" value="PanB"/>
    <property type="match status" value="1"/>
</dbReference>
<dbReference type="EC" id="2.1.2.11" evidence="7"/>
<dbReference type="RefSeq" id="WP_264844534.1">
    <property type="nucleotide sequence ID" value="NZ_AP025628.1"/>
</dbReference>
<comment type="subunit">
    <text evidence="3 7">Homodecamer; pentamer of dimers.</text>
</comment>
<organism evidence="11 12">
    <name type="scientific">Caldinitratiruptor microaerophilus</name>
    <dbReference type="NCBI Taxonomy" id="671077"/>
    <lineage>
        <taxon>Bacteria</taxon>
        <taxon>Bacillati</taxon>
        <taxon>Bacillota</taxon>
        <taxon>Clostridia</taxon>
        <taxon>Eubacteriales</taxon>
        <taxon>Symbiobacteriaceae</taxon>
        <taxon>Caldinitratiruptor</taxon>
    </lineage>
</organism>
<evidence type="ECO:0000313" key="12">
    <source>
        <dbReference type="Proteomes" id="UP001163687"/>
    </source>
</evidence>
<comment type="subcellular location">
    <subcellularLocation>
        <location evidence="7">Cytoplasm</location>
    </subcellularLocation>
</comment>
<dbReference type="InterPro" id="IPR015813">
    <property type="entry name" value="Pyrv/PenolPyrv_kinase-like_dom"/>
</dbReference>
<dbReference type="GO" id="GO:0003864">
    <property type="term" value="F:3-methyl-2-oxobutanoate hydroxymethyltransferase activity"/>
    <property type="evidence" value="ECO:0007669"/>
    <property type="project" value="UniProtKB-UniRule"/>
</dbReference>
<keyword evidence="7 10" id="KW-0479">Metal-binding</keyword>
<keyword evidence="7" id="KW-0963">Cytoplasm</keyword>
<evidence type="ECO:0000256" key="6">
    <source>
        <dbReference type="ARBA" id="ARBA00056497"/>
    </source>
</evidence>
<comment type="function">
    <text evidence="6 7">Catalyzes the reversible reaction in which hydroxymethyl group from 5,10-methylenetetrahydrofolate is transferred onto alpha-ketoisovalerate to form ketopantoate.</text>
</comment>
<dbReference type="InterPro" id="IPR040442">
    <property type="entry name" value="Pyrv_kinase-like_dom_sf"/>
</dbReference>
<keyword evidence="4 7" id="KW-0566">Pantothenate biosynthesis</keyword>
<keyword evidence="7 10" id="KW-0460">Magnesium</keyword>
<dbReference type="SUPFAM" id="SSF51621">
    <property type="entry name" value="Phosphoenolpyruvate/pyruvate domain"/>
    <property type="match status" value="1"/>
</dbReference>
<reference evidence="11" key="1">
    <citation type="submission" date="2022-03" db="EMBL/GenBank/DDBJ databases">
        <title>Complete genome sequence of Caldinitratiruptor microaerophilus.</title>
        <authorList>
            <person name="Mukaiyama R."/>
            <person name="Nishiyama T."/>
            <person name="Ueda K."/>
        </authorList>
    </citation>
    <scope>NUCLEOTIDE SEQUENCE</scope>
    <source>
        <strain evidence="11">JCM 16183</strain>
    </source>
</reference>
<dbReference type="KEGG" id="cmic:caldi_16030"/>
<comment type="cofactor">
    <cofactor evidence="7 10">
        <name>Mg(2+)</name>
        <dbReference type="ChEBI" id="CHEBI:18420"/>
    </cofactor>
    <text evidence="7 10">Binds 1 Mg(2+) ion per subunit.</text>
</comment>
<dbReference type="PANTHER" id="PTHR20881:SF0">
    <property type="entry name" value="3-METHYL-2-OXOBUTANOATE HYDROXYMETHYLTRANSFERASE"/>
    <property type="match status" value="1"/>
</dbReference>
<dbReference type="Proteomes" id="UP001163687">
    <property type="component" value="Chromosome"/>
</dbReference>
<dbReference type="PANTHER" id="PTHR20881">
    <property type="entry name" value="3-METHYL-2-OXOBUTANOATE HYDROXYMETHYLTRANSFERASE"/>
    <property type="match status" value="1"/>
</dbReference>
<feature type="binding site" evidence="7 9">
    <location>
        <position position="85"/>
    </location>
    <ligand>
        <name>3-methyl-2-oxobutanoate</name>
        <dbReference type="ChEBI" id="CHEBI:11851"/>
    </ligand>
</feature>